<dbReference type="EMBL" id="JAHRHJ020000005">
    <property type="protein sequence ID" value="KAH9315111.1"/>
    <property type="molecule type" value="Genomic_DNA"/>
</dbReference>
<keyword evidence="2" id="KW-1185">Reference proteome</keyword>
<name>A0AA38L886_TAXCH</name>
<organism evidence="1 2">
    <name type="scientific">Taxus chinensis</name>
    <name type="common">Chinese yew</name>
    <name type="synonym">Taxus wallichiana var. chinensis</name>
    <dbReference type="NCBI Taxonomy" id="29808"/>
    <lineage>
        <taxon>Eukaryota</taxon>
        <taxon>Viridiplantae</taxon>
        <taxon>Streptophyta</taxon>
        <taxon>Embryophyta</taxon>
        <taxon>Tracheophyta</taxon>
        <taxon>Spermatophyta</taxon>
        <taxon>Pinopsida</taxon>
        <taxon>Pinidae</taxon>
        <taxon>Conifers II</taxon>
        <taxon>Cupressales</taxon>
        <taxon>Taxaceae</taxon>
        <taxon>Taxus</taxon>
    </lineage>
</organism>
<sequence length="264" mass="29582">MAYDLQLRDCDACRNPAHPRPVIKTFKISKVKAMKIAEGDDTRLRQSGFSAINFEWGLQLTCAGALESLFRGVYNDCPSNLLPFGKMSNPINTNEAFLLAPPVKSGSQDNSQPFANSLLKFTKNVRNNDILDMRYFPTLIDSQKTPKMREKLVGEGEWSYFLDSYWPKNEMQIHRRFGTMYNNVVPLPRILAIVLIYTLFLQTTSQSNILLVIADVSSSSFLLITSFRCPTVQGKSCRTTTGMACATMATTCKPSGRLCKPLPV</sequence>
<dbReference type="Proteomes" id="UP000824469">
    <property type="component" value="Unassembled WGS sequence"/>
</dbReference>
<comment type="caution">
    <text evidence="1">The sequence shown here is derived from an EMBL/GenBank/DDBJ whole genome shotgun (WGS) entry which is preliminary data.</text>
</comment>
<dbReference type="AlphaFoldDB" id="A0AA38L886"/>
<gene>
    <name evidence="1" type="ORF">KI387_023738</name>
</gene>
<accession>A0AA38L886</accession>
<evidence type="ECO:0000313" key="2">
    <source>
        <dbReference type="Proteomes" id="UP000824469"/>
    </source>
</evidence>
<reference evidence="1 2" key="1">
    <citation type="journal article" date="2021" name="Nat. Plants">
        <title>The Taxus genome provides insights into paclitaxel biosynthesis.</title>
        <authorList>
            <person name="Xiong X."/>
            <person name="Gou J."/>
            <person name="Liao Q."/>
            <person name="Li Y."/>
            <person name="Zhou Q."/>
            <person name="Bi G."/>
            <person name="Li C."/>
            <person name="Du R."/>
            <person name="Wang X."/>
            <person name="Sun T."/>
            <person name="Guo L."/>
            <person name="Liang H."/>
            <person name="Lu P."/>
            <person name="Wu Y."/>
            <person name="Zhang Z."/>
            <person name="Ro D.K."/>
            <person name="Shang Y."/>
            <person name="Huang S."/>
            <person name="Yan J."/>
        </authorList>
    </citation>
    <scope>NUCLEOTIDE SEQUENCE [LARGE SCALE GENOMIC DNA]</scope>
    <source>
        <strain evidence="1">Ta-2019</strain>
    </source>
</reference>
<proteinExistence type="predicted"/>
<protein>
    <submittedName>
        <fullName evidence="1">Uncharacterized protein</fullName>
    </submittedName>
</protein>
<evidence type="ECO:0000313" key="1">
    <source>
        <dbReference type="EMBL" id="KAH9315111.1"/>
    </source>
</evidence>
<feature type="non-terminal residue" evidence="1">
    <location>
        <position position="1"/>
    </location>
</feature>